<accession>A0A6M0RL58</accession>
<dbReference type="AlphaFoldDB" id="A0A6M0RL58"/>
<dbReference type="RefSeq" id="WP_163698995.1">
    <property type="nucleotide sequence ID" value="NZ_QXHD01000004.1"/>
</dbReference>
<keyword evidence="1" id="KW-0472">Membrane</keyword>
<gene>
    <name evidence="2" type="ORF">DXZ20_15105</name>
</gene>
<feature type="transmembrane region" description="Helical" evidence="1">
    <location>
        <begin position="32"/>
        <end position="56"/>
    </location>
</feature>
<name>A0A6M0RL58_9CYAN</name>
<protein>
    <recommendedName>
        <fullName evidence="4">Cytochrome b561 domain-containing protein</fullName>
    </recommendedName>
</protein>
<feature type="transmembrane region" description="Helical" evidence="1">
    <location>
        <begin position="7"/>
        <end position="26"/>
    </location>
</feature>
<reference evidence="2 3" key="1">
    <citation type="journal article" date="2020" name="Microb. Ecol.">
        <title>Ecogenomics of the Marine Benthic Filamentous Cyanobacterium Adonisia.</title>
        <authorList>
            <person name="Walter J.M."/>
            <person name="Coutinho F.H."/>
            <person name="Leomil L."/>
            <person name="Hargreaves P.I."/>
            <person name="Campeao M.E."/>
            <person name="Vieira V.V."/>
            <person name="Silva B.S."/>
            <person name="Fistarol G.O."/>
            <person name="Salomon P.S."/>
            <person name="Sawabe T."/>
            <person name="Mino S."/>
            <person name="Hosokawa M."/>
            <person name="Miyashita H."/>
            <person name="Maruyama F."/>
            <person name="van Verk M.C."/>
            <person name="Dutilh B.E."/>
            <person name="Thompson C.C."/>
            <person name="Thompson F.L."/>
        </authorList>
    </citation>
    <scope>NUCLEOTIDE SEQUENCE [LARGE SCALE GENOMIC DNA]</scope>
    <source>
        <strain evidence="2 3">CCMR0081</strain>
    </source>
</reference>
<evidence type="ECO:0008006" key="4">
    <source>
        <dbReference type="Google" id="ProtNLM"/>
    </source>
</evidence>
<keyword evidence="1" id="KW-0812">Transmembrane</keyword>
<evidence type="ECO:0000313" key="2">
    <source>
        <dbReference type="EMBL" id="NEZ56984.1"/>
    </source>
</evidence>
<proteinExistence type="predicted"/>
<organism evidence="2 3">
    <name type="scientific">Adonisia turfae CCMR0081</name>
    <dbReference type="NCBI Taxonomy" id="2292702"/>
    <lineage>
        <taxon>Bacteria</taxon>
        <taxon>Bacillati</taxon>
        <taxon>Cyanobacteriota</taxon>
        <taxon>Adonisia</taxon>
        <taxon>Adonisia turfae</taxon>
    </lineage>
</organism>
<keyword evidence="1" id="KW-1133">Transmembrane helix</keyword>
<dbReference type="EMBL" id="QXHD01000004">
    <property type="protein sequence ID" value="NEZ56984.1"/>
    <property type="molecule type" value="Genomic_DNA"/>
</dbReference>
<dbReference type="Proteomes" id="UP000481033">
    <property type="component" value="Unassembled WGS sequence"/>
</dbReference>
<keyword evidence="3" id="KW-1185">Reference proteome</keyword>
<comment type="caution">
    <text evidence="2">The sequence shown here is derived from an EMBL/GenBank/DDBJ whole genome shotgun (WGS) entry which is preliminary data.</text>
</comment>
<evidence type="ECO:0000256" key="1">
    <source>
        <dbReference type="SAM" id="Phobius"/>
    </source>
</evidence>
<sequence>MSENGLRMIGVAVAFLLVFGTGFYLTHFGRPYGVALFTAHKLVATGILVFLGVNIYKIYKTSALGESAWLIISLAVLAFVVMIASGSVLSAVKSAPTVIAAIHKVVSYVTVLLAIAAFYLLLE</sequence>
<evidence type="ECO:0000313" key="3">
    <source>
        <dbReference type="Proteomes" id="UP000481033"/>
    </source>
</evidence>
<feature type="transmembrane region" description="Helical" evidence="1">
    <location>
        <begin position="68"/>
        <end position="92"/>
    </location>
</feature>
<feature type="transmembrane region" description="Helical" evidence="1">
    <location>
        <begin position="98"/>
        <end position="122"/>
    </location>
</feature>